<dbReference type="GO" id="GO:0009289">
    <property type="term" value="C:pilus"/>
    <property type="evidence" value="ECO:0007669"/>
    <property type="project" value="InterPro"/>
</dbReference>
<protein>
    <submittedName>
        <fullName evidence="2">P pilus assembly protein, pilin FimA</fullName>
    </submittedName>
</protein>
<accession>A0A4U9WK27</accession>
<proteinExistence type="predicted"/>
<organism evidence="2">
    <name type="scientific">Serratia fonticola</name>
    <dbReference type="NCBI Taxonomy" id="47917"/>
    <lineage>
        <taxon>Bacteria</taxon>
        <taxon>Pseudomonadati</taxon>
        <taxon>Pseudomonadota</taxon>
        <taxon>Gammaproteobacteria</taxon>
        <taxon>Enterobacterales</taxon>
        <taxon>Yersiniaceae</taxon>
        <taxon>Serratia</taxon>
    </lineage>
</organism>
<dbReference type="EMBL" id="CABEEZ010000163">
    <property type="protein sequence ID" value="VTR59835.1"/>
    <property type="molecule type" value="Genomic_DNA"/>
</dbReference>
<feature type="domain" description="Fimbrial-type adhesion" evidence="1">
    <location>
        <begin position="4"/>
        <end position="96"/>
    </location>
</feature>
<reference evidence="2" key="1">
    <citation type="submission" date="2019-05" db="EMBL/GenBank/DDBJ databases">
        <authorList>
            <consortium name="Pathogen Informatics"/>
        </authorList>
    </citation>
    <scope>NUCLEOTIDE SEQUENCE [LARGE SCALE GENOMIC DNA]</scope>
    <source>
        <strain evidence="2">NCTC12965</strain>
    </source>
</reference>
<name>A0A4U9WK27_SERFO</name>
<gene>
    <name evidence="2" type="primary">fimG_9</name>
    <name evidence="2" type="ORF">NCTC12965_08277</name>
</gene>
<dbReference type="AlphaFoldDB" id="A0A4U9WK27"/>
<sequence>MTGCPAGTKNVKVTFTGTAAAAPQANMYLNSGIATPLAIELSQQETGTILGNGSSLTQVVQADRTVTYALSVRAVTATGNVTPGLIYAGIQADFTYN</sequence>
<evidence type="ECO:0000313" key="2">
    <source>
        <dbReference type="EMBL" id="VTR59835.1"/>
    </source>
</evidence>
<dbReference type="SUPFAM" id="SSF49401">
    <property type="entry name" value="Bacterial adhesins"/>
    <property type="match status" value="1"/>
</dbReference>
<dbReference type="Pfam" id="PF00419">
    <property type="entry name" value="Fimbrial"/>
    <property type="match status" value="1"/>
</dbReference>
<dbReference type="InterPro" id="IPR008966">
    <property type="entry name" value="Adhesion_dom_sf"/>
</dbReference>
<dbReference type="InterPro" id="IPR000259">
    <property type="entry name" value="Adhesion_dom_fimbrial"/>
</dbReference>
<dbReference type="InterPro" id="IPR036937">
    <property type="entry name" value="Adhesion_dom_fimbrial_sf"/>
</dbReference>
<dbReference type="GO" id="GO:0007155">
    <property type="term" value="P:cell adhesion"/>
    <property type="evidence" value="ECO:0007669"/>
    <property type="project" value="InterPro"/>
</dbReference>
<dbReference type="Gene3D" id="2.60.40.1090">
    <property type="entry name" value="Fimbrial-type adhesion domain"/>
    <property type="match status" value="1"/>
</dbReference>
<evidence type="ECO:0000259" key="1">
    <source>
        <dbReference type="Pfam" id="PF00419"/>
    </source>
</evidence>